<keyword evidence="4 6" id="KW-1133">Transmembrane helix</keyword>
<dbReference type="InterPro" id="IPR044770">
    <property type="entry name" value="MFS_spinster-like"/>
</dbReference>
<dbReference type="EMBL" id="CP007142">
    <property type="protein sequence ID" value="AJQ94335.1"/>
    <property type="molecule type" value="Genomic_DNA"/>
</dbReference>
<feature type="transmembrane region" description="Helical" evidence="6">
    <location>
        <begin position="221"/>
        <end position="246"/>
    </location>
</feature>
<evidence type="ECO:0000313" key="9">
    <source>
        <dbReference type="Proteomes" id="UP000032266"/>
    </source>
</evidence>
<evidence type="ECO:0000256" key="5">
    <source>
        <dbReference type="ARBA" id="ARBA00023136"/>
    </source>
</evidence>
<sequence>MTLAILVLMTFFLMCDLYITPAIIDDLAIEYQVSHASLSWVGSAFALVGALISLVIGYKADRTSRKKLLIWTVLIGELPCFLTGLQFFTETYSGFFLLRVLTGIGVGGVYPITFSLIGDYFQERHRATASACVDLAWGLGMMVGPVLGTLALTTDYGWRSAFIWASVPNYPLVILFALMARDPKRGQTETVLAHAISDGADYQYRIQWHDLKTIFTNRTNLFCFLQGIPGSIPWGLFPFWLIVMLGQIKGLSREDATWAWELFAISAGISGVIWAVIGDRLFVRKAAYLPAICSAGVFIGMVPMLLLFNLETLSLHGQFTLMVIAGILISVPASNMKAIIMNVNRPEHRATVFSLFNLADNIGKGTGPAIGGLLLSVSGSYVAMANYAIGFWLLCGSLLLVVTLKIGRDRRTLTTLLEQRAEQLETHTR</sequence>
<evidence type="ECO:0000313" key="8">
    <source>
        <dbReference type="EMBL" id="AJQ94335.1"/>
    </source>
</evidence>
<dbReference type="Pfam" id="PF07690">
    <property type="entry name" value="MFS_1"/>
    <property type="match status" value="1"/>
</dbReference>
<evidence type="ECO:0000256" key="4">
    <source>
        <dbReference type="ARBA" id="ARBA00022989"/>
    </source>
</evidence>
<dbReference type="SUPFAM" id="SSF103473">
    <property type="entry name" value="MFS general substrate transporter"/>
    <property type="match status" value="1"/>
</dbReference>
<protein>
    <submittedName>
        <fullName evidence="8">Arabinose efflux permease</fullName>
    </submittedName>
</protein>
<dbReference type="PANTHER" id="PTHR23505:SF79">
    <property type="entry name" value="PROTEIN SPINSTER"/>
    <property type="match status" value="1"/>
</dbReference>
<evidence type="ECO:0000256" key="2">
    <source>
        <dbReference type="ARBA" id="ARBA00022448"/>
    </source>
</evidence>
<dbReference type="STRING" id="1445510.YC6258_02297"/>
<reference evidence="8 9" key="1">
    <citation type="submission" date="2014-01" db="EMBL/GenBank/DDBJ databases">
        <title>Full genme sequencing of cellulolytic bacterium Gynuella sunshinyii YC6258T gen. nov., sp. nov.</title>
        <authorList>
            <person name="Khan H."/>
            <person name="Chung E.J."/>
            <person name="Chung Y.R."/>
        </authorList>
    </citation>
    <scope>NUCLEOTIDE SEQUENCE [LARGE SCALE GENOMIC DNA]</scope>
    <source>
        <strain evidence="8 9">YC6258</strain>
    </source>
</reference>
<dbReference type="InterPro" id="IPR036259">
    <property type="entry name" value="MFS_trans_sf"/>
</dbReference>
<feature type="transmembrane region" description="Helical" evidence="6">
    <location>
        <begin position="389"/>
        <end position="407"/>
    </location>
</feature>
<feature type="transmembrane region" description="Helical" evidence="6">
    <location>
        <begin position="129"/>
        <end position="152"/>
    </location>
</feature>
<feature type="transmembrane region" description="Helical" evidence="6">
    <location>
        <begin position="319"/>
        <end position="340"/>
    </location>
</feature>
<dbReference type="AlphaFoldDB" id="A0A0C5V4D5"/>
<dbReference type="PROSITE" id="PS50850">
    <property type="entry name" value="MFS"/>
    <property type="match status" value="1"/>
</dbReference>
<dbReference type="GO" id="GO:0022857">
    <property type="term" value="F:transmembrane transporter activity"/>
    <property type="evidence" value="ECO:0007669"/>
    <property type="project" value="InterPro"/>
</dbReference>
<gene>
    <name evidence="8" type="ORF">YC6258_02297</name>
</gene>
<feature type="transmembrane region" description="Helical" evidence="6">
    <location>
        <begin position="68"/>
        <end position="88"/>
    </location>
</feature>
<feature type="transmembrane region" description="Helical" evidence="6">
    <location>
        <begin position="361"/>
        <end position="383"/>
    </location>
</feature>
<dbReference type="KEGG" id="gsn:YC6258_02297"/>
<dbReference type="InterPro" id="IPR011701">
    <property type="entry name" value="MFS"/>
</dbReference>
<evidence type="ECO:0000256" key="1">
    <source>
        <dbReference type="ARBA" id="ARBA00004141"/>
    </source>
</evidence>
<feature type="transmembrane region" description="Helical" evidence="6">
    <location>
        <begin position="258"/>
        <end position="277"/>
    </location>
</feature>
<dbReference type="PANTHER" id="PTHR23505">
    <property type="entry name" value="SPINSTER"/>
    <property type="match status" value="1"/>
</dbReference>
<evidence type="ECO:0000256" key="6">
    <source>
        <dbReference type="SAM" id="Phobius"/>
    </source>
</evidence>
<keyword evidence="5 6" id="KW-0472">Membrane</keyword>
<evidence type="ECO:0000256" key="3">
    <source>
        <dbReference type="ARBA" id="ARBA00022692"/>
    </source>
</evidence>
<comment type="subcellular location">
    <subcellularLocation>
        <location evidence="1">Membrane</location>
        <topology evidence="1">Multi-pass membrane protein</topology>
    </subcellularLocation>
</comment>
<keyword evidence="9" id="KW-1185">Reference proteome</keyword>
<feature type="transmembrane region" description="Helical" evidence="6">
    <location>
        <begin position="37"/>
        <end position="56"/>
    </location>
</feature>
<dbReference type="Proteomes" id="UP000032266">
    <property type="component" value="Chromosome"/>
</dbReference>
<keyword evidence="2" id="KW-0813">Transport</keyword>
<feature type="domain" description="Major facilitator superfamily (MFS) profile" evidence="7">
    <location>
        <begin position="2"/>
        <end position="408"/>
    </location>
</feature>
<feature type="transmembrane region" description="Helical" evidence="6">
    <location>
        <begin position="94"/>
        <end position="117"/>
    </location>
</feature>
<feature type="transmembrane region" description="Helical" evidence="6">
    <location>
        <begin position="286"/>
        <end position="307"/>
    </location>
</feature>
<keyword evidence="3 6" id="KW-0812">Transmembrane</keyword>
<dbReference type="HOGENOM" id="CLU_001265_5_12_6"/>
<dbReference type="Gene3D" id="1.20.1250.20">
    <property type="entry name" value="MFS general substrate transporter like domains"/>
    <property type="match status" value="2"/>
</dbReference>
<accession>A0A0C5V4D5</accession>
<dbReference type="GO" id="GO:0016020">
    <property type="term" value="C:membrane"/>
    <property type="evidence" value="ECO:0007669"/>
    <property type="project" value="UniProtKB-SubCell"/>
</dbReference>
<name>A0A0C5V4D5_9GAMM</name>
<dbReference type="InterPro" id="IPR020846">
    <property type="entry name" value="MFS_dom"/>
</dbReference>
<feature type="transmembrane region" description="Helical" evidence="6">
    <location>
        <begin position="158"/>
        <end position="178"/>
    </location>
</feature>
<evidence type="ECO:0000259" key="7">
    <source>
        <dbReference type="PROSITE" id="PS50850"/>
    </source>
</evidence>
<proteinExistence type="predicted"/>
<organism evidence="8 9">
    <name type="scientific">Gynuella sunshinyii YC6258</name>
    <dbReference type="NCBI Taxonomy" id="1445510"/>
    <lineage>
        <taxon>Bacteria</taxon>
        <taxon>Pseudomonadati</taxon>
        <taxon>Pseudomonadota</taxon>
        <taxon>Gammaproteobacteria</taxon>
        <taxon>Oceanospirillales</taxon>
        <taxon>Saccharospirillaceae</taxon>
        <taxon>Gynuella</taxon>
    </lineage>
</organism>